<keyword evidence="2" id="KW-1185">Reference proteome</keyword>
<dbReference type="AlphaFoldDB" id="A0A4Y2LY38"/>
<protein>
    <submittedName>
        <fullName evidence="1">Uncharacterized protein</fullName>
    </submittedName>
</protein>
<comment type="caution">
    <text evidence="1">The sequence shown here is derived from an EMBL/GenBank/DDBJ whole genome shotgun (WGS) entry which is preliminary data.</text>
</comment>
<accession>A0A4Y2LY38</accession>
<name>A0A4Y2LY38_ARAVE</name>
<sequence>MASCFFTKSLFPFRLHLVSDACNKPVQSFFENALGKTRQLLRVFYRKESKLSSEPFRSQYRLPVEFIQKSSGSAVPPQKFVFYRPGFLHNVTSKWVSDSVAGAVSKEWRKKVLQRGKGPMLGLVGFALAKKPSLLTEDEECEGVSYLIRDSFSSIPWQNVGLNIDKNYAINRQFSLADLKIGDMIAKGCNAAVYSACFQQPKSTNTNRHGANTIFYLMVLRSSDYRSCTFPPMNQLTNDFDAVSSVAQNNQGHARGLGRGPRPTSDSFTVNQVKDRDIISIGKVDLPKGGGGLAFFVQDINYESIDTPVDENPYGCLSSS</sequence>
<organism evidence="1 2">
    <name type="scientific">Araneus ventricosus</name>
    <name type="common">Orbweaver spider</name>
    <name type="synonym">Epeira ventricosa</name>
    <dbReference type="NCBI Taxonomy" id="182803"/>
    <lineage>
        <taxon>Eukaryota</taxon>
        <taxon>Metazoa</taxon>
        <taxon>Ecdysozoa</taxon>
        <taxon>Arthropoda</taxon>
        <taxon>Chelicerata</taxon>
        <taxon>Arachnida</taxon>
        <taxon>Araneae</taxon>
        <taxon>Araneomorphae</taxon>
        <taxon>Entelegynae</taxon>
        <taxon>Araneoidea</taxon>
        <taxon>Araneidae</taxon>
        <taxon>Araneus</taxon>
    </lineage>
</organism>
<dbReference type="OrthoDB" id="6434282at2759"/>
<proteinExistence type="predicted"/>
<evidence type="ECO:0000313" key="1">
    <source>
        <dbReference type="EMBL" id="GBN19379.1"/>
    </source>
</evidence>
<gene>
    <name evidence="1" type="ORF">AVEN_152278_1</name>
</gene>
<reference evidence="1 2" key="1">
    <citation type="journal article" date="2019" name="Sci. Rep.">
        <title>Orb-weaving spider Araneus ventricosus genome elucidates the spidroin gene catalogue.</title>
        <authorList>
            <person name="Kono N."/>
            <person name="Nakamura H."/>
            <person name="Ohtoshi R."/>
            <person name="Moran D.A.P."/>
            <person name="Shinohara A."/>
            <person name="Yoshida Y."/>
            <person name="Fujiwara M."/>
            <person name="Mori M."/>
            <person name="Tomita M."/>
            <person name="Arakawa K."/>
        </authorList>
    </citation>
    <scope>NUCLEOTIDE SEQUENCE [LARGE SCALE GENOMIC DNA]</scope>
</reference>
<dbReference type="EMBL" id="BGPR01006484">
    <property type="protein sequence ID" value="GBN19379.1"/>
    <property type="molecule type" value="Genomic_DNA"/>
</dbReference>
<evidence type="ECO:0000313" key="2">
    <source>
        <dbReference type="Proteomes" id="UP000499080"/>
    </source>
</evidence>
<dbReference type="Proteomes" id="UP000499080">
    <property type="component" value="Unassembled WGS sequence"/>
</dbReference>